<reference evidence="4" key="1">
    <citation type="submission" date="2025-08" db="UniProtKB">
        <authorList>
            <consortium name="RefSeq"/>
        </authorList>
    </citation>
    <scope>IDENTIFICATION</scope>
    <source>
        <strain evidence="4">Aabys</strain>
        <tissue evidence="4">Whole body</tissue>
    </source>
</reference>
<feature type="coiled-coil region" evidence="1">
    <location>
        <begin position="984"/>
        <end position="1057"/>
    </location>
</feature>
<feature type="region of interest" description="Disordered" evidence="2">
    <location>
        <begin position="1188"/>
        <end position="1243"/>
    </location>
</feature>
<feature type="compositionally biased region" description="Basic and acidic residues" evidence="2">
    <location>
        <begin position="388"/>
        <end position="397"/>
    </location>
</feature>
<keyword evidence="1" id="KW-0175">Coiled coil</keyword>
<dbReference type="Pfam" id="PF04388">
    <property type="entry name" value="Hamartin"/>
    <property type="match status" value="1"/>
</dbReference>
<feature type="compositionally biased region" description="Low complexity" evidence="2">
    <location>
        <begin position="1090"/>
        <end position="1103"/>
    </location>
</feature>
<evidence type="ECO:0000256" key="1">
    <source>
        <dbReference type="SAM" id="Coils"/>
    </source>
</evidence>
<dbReference type="PANTHER" id="PTHR15154:SF2">
    <property type="entry name" value="HAMARTIN"/>
    <property type="match status" value="1"/>
</dbReference>
<protein>
    <submittedName>
        <fullName evidence="4">Hamartin-like</fullName>
    </submittedName>
</protein>
<feature type="region of interest" description="Disordered" evidence="2">
    <location>
        <begin position="1063"/>
        <end position="1103"/>
    </location>
</feature>
<gene>
    <name evidence="4" type="primary">LOC131800556</name>
</gene>
<proteinExistence type="predicted"/>
<feature type="compositionally biased region" description="Low complexity" evidence="2">
    <location>
        <begin position="452"/>
        <end position="466"/>
    </location>
</feature>
<feature type="compositionally biased region" description="Low complexity" evidence="2">
    <location>
        <begin position="434"/>
        <end position="445"/>
    </location>
</feature>
<dbReference type="GeneID" id="131800556"/>
<dbReference type="RefSeq" id="XP_058981339.1">
    <property type="nucleotide sequence ID" value="XM_059125356.1"/>
</dbReference>
<dbReference type="PANTHER" id="PTHR15154">
    <property type="entry name" value="HAMARTIN"/>
    <property type="match status" value="1"/>
</dbReference>
<dbReference type="Proteomes" id="UP001652621">
    <property type="component" value="Unplaced"/>
</dbReference>
<sequence length="1243" mass="139936">MDLDRLFHDLESNQNYECEEAKRKLAEHFTQIKDQWLVHNLMEYYLKTGSVRIIEVLIKAQAPHDGYIFDRLADWLKTPAQRVNALNLFCFVVRRHPTWLFKVEKHRLIKDMLHWLKQLEIEKEIVPLMSALLAIITLLPIIPNLVPNFLNDLFAVFAHLASWNSQHPSRLSEDKLVHLQLGLQMLFHRLYGMFPCNFMAFLTDFIRREKGAIFQHTIKPLLETVRLHPMLVTATVDSEINSERWKEIQPHDVVVECMRLSLPMKFQDLTSDVAATTTTAVLSSLSSSSSTTTATSTFQQLTASATTSSMGRHHYALKDHQHRLGSVGGGGAQSGIWSPYYEIVNSSHTPLTPTPYMMAPSTLNQGSLGVSGCSPPEAAVEATPETTPLKDNRELKRPSIGGGGASGVVNPLAVRAIFTNSQPSSPHRGKDQHQPPTQHHYQQQHFNFPDVSSSGGASSSSTSTTTYVEQELNTRVITRVTRYDHKVQQMVHDRNKSQSPFQTIEAQTAKMGFQTPTEFCRTPDVDTHSTGTGGSGARYYQSNSITPLSALNNDPCCAVAVSSAAMDIPITKVCDECNETDQTLCTEGGLQMPTSHSMHLLAKGIKRRNRMTSYCYNEKSCEKIGVNGNNCSGDSYKTLHKVRRTKSLSSLYLVSSKTSQSSGDLSDTNEDDGLPSLGMATATTMPNSERPLQKCPKMLAIDSVLKNSMQMKAAVTASVTAPCEDKSVQTLEAVPLPNHENSLLQMLMETNEFRNAYEAKRQTPNEILEQFIARGLRNNSMDSLDKEQFQLLYLQLQYERYRREIHAERNRRLMGRSRDKRSLEMERERLKEQLKDFEMKNKELSSQLDKTKKATNEREREYQEELSALKTKYQNELEQNRCLRQANENLQTKLTDELSQRKDINYEVEALRGQVFSLTTELQHAQQQAEVGMQCRQELARLEADFIVMGEVQIRCRDKLAEIDNYRSRDEELQVLQEAYNLELKEIKHSLDDKTSQLDSARHKIQELHSQLLNSEKVITEQKRLLRAVKDEYQEKFEALNKKYEIQKTIMMQLEEQFRMTVHKPPSTAPAPSYSPDTDKTDIASSVERNSPLSTSLASSESLSTSLRSSELRNLQPLLENPIAEVTSGIKIVDGQRLPPQTLDLASSANTATSLLNDPKELNSPEMMVTSGVGGSSSHTRSITMTHMHPHQHLQQQQSSSSMSSSKHTIQTQATKATTSSASSSASIAAAAGNQEKTHQQNR</sequence>
<dbReference type="InterPro" id="IPR007483">
    <property type="entry name" value="Hamartin"/>
</dbReference>
<accession>A0ABM3V6E4</accession>
<feature type="region of interest" description="Disordered" evidence="2">
    <location>
        <begin position="368"/>
        <end position="408"/>
    </location>
</feature>
<evidence type="ECO:0000313" key="4">
    <source>
        <dbReference type="RefSeq" id="XP_058981339.1"/>
    </source>
</evidence>
<organism evidence="3 4">
    <name type="scientific">Musca domestica</name>
    <name type="common">House fly</name>
    <dbReference type="NCBI Taxonomy" id="7370"/>
    <lineage>
        <taxon>Eukaryota</taxon>
        <taxon>Metazoa</taxon>
        <taxon>Ecdysozoa</taxon>
        <taxon>Arthropoda</taxon>
        <taxon>Hexapoda</taxon>
        <taxon>Insecta</taxon>
        <taxon>Pterygota</taxon>
        <taxon>Neoptera</taxon>
        <taxon>Endopterygota</taxon>
        <taxon>Diptera</taxon>
        <taxon>Brachycera</taxon>
        <taxon>Muscomorpha</taxon>
        <taxon>Muscoidea</taxon>
        <taxon>Muscidae</taxon>
        <taxon>Musca</taxon>
    </lineage>
</organism>
<evidence type="ECO:0000256" key="2">
    <source>
        <dbReference type="SAM" id="MobiDB-lite"/>
    </source>
</evidence>
<keyword evidence="3" id="KW-1185">Reference proteome</keyword>
<feature type="compositionally biased region" description="Low complexity" evidence="2">
    <location>
        <begin position="1193"/>
        <end position="1232"/>
    </location>
</feature>
<feature type="coiled-coil region" evidence="1">
    <location>
        <begin position="813"/>
        <end position="928"/>
    </location>
</feature>
<evidence type="ECO:0000313" key="3">
    <source>
        <dbReference type="Proteomes" id="UP001652621"/>
    </source>
</evidence>
<feature type="region of interest" description="Disordered" evidence="2">
    <location>
        <begin position="420"/>
        <end position="468"/>
    </location>
</feature>
<name>A0ABM3V6E4_MUSDO</name>